<dbReference type="SUPFAM" id="SSF52540">
    <property type="entry name" value="P-loop containing nucleoside triphosphate hydrolases"/>
    <property type="match status" value="1"/>
</dbReference>
<keyword evidence="2" id="KW-0813">Transport</keyword>
<keyword evidence="5" id="KW-0067">ATP-binding</keyword>
<dbReference type="PROSITE" id="PS50893">
    <property type="entry name" value="ABC_TRANSPORTER_2"/>
    <property type="match status" value="1"/>
</dbReference>
<dbReference type="InterPro" id="IPR003593">
    <property type="entry name" value="AAA+_ATPase"/>
</dbReference>
<comment type="subcellular location">
    <subcellularLocation>
        <location evidence="1">Cell membrane</location>
        <topology evidence="1">Peripheral membrane protein</topology>
    </subcellularLocation>
</comment>
<dbReference type="Gene3D" id="3.40.50.300">
    <property type="entry name" value="P-loop containing nucleotide triphosphate hydrolases"/>
    <property type="match status" value="1"/>
</dbReference>
<name>A0A6J6MYB0_9ZZZZ</name>
<evidence type="ECO:0000256" key="3">
    <source>
        <dbReference type="ARBA" id="ARBA00022475"/>
    </source>
</evidence>
<dbReference type="GO" id="GO:0015833">
    <property type="term" value="P:peptide transport"/>
    <property type="evidence" value="ECO:0007669"/>
    <property type="project" value="InterPro"/>
</dbReference>
<dbReference type="PANTHER" id="PTHR43297">
    <property type="entry name" value="OLIGOPEPTIDE TRANSPORT ATP-BINDING PROTEIN APPD"/>
    <property type="match status" value="1"/>
</dbReference>
<dbReference type="InterPro" id="IPR027417">
    <property type="entry name" value="P-loop_NTPase"/>
</dbReference>
<protein>
    <submittedName>
        <fullName evidence="8">Unannotated protein</fullName>
    </submittedName>
</protein>
<evidence type="ECO:0000256" key="6">
    <source>
        <dbReference type="ARBA" id="ARBA00023136"/>
    </source>
</evidence>
<organism evidence="8">
    <name type="scientific">freshwater metagenome</name>
    <dbReference type="NCBI Taxonomy" id="449393"/>
    <lineage>
        <taxon>unclassified sequences</taxon>
        <taxon>metagenomes</taxon>
        <taxon>ecological metagenomes</taxon>
    </lineage>
</organism>
<dbReference type="GO" id="GO:0016887">
    <property type="term" value="F:ATP hydrolysis activity"/>
    <property type="evidence" value="ECO:0007669"/>
    <property type="project" value="InterPro"/>
</dbReference>
<feature type="domain" description="ABC transporter" evidence="7">
    <location>
        <begin position="12"/>
        <end position="261"/>
    </location>
</feature>
<reference evidence="8" key="1">
    <citation type="submission" date="2020-05" db="EMBL/GenBank/DDBJ databases">
        <authorList>
            <person name="Chiriac C."/>
            <person name="Salcher M."/>
            <person name="Ghai R."/>
            <person name="Kavagutti S V."/>
        </authorList>
    </citation>
    <scope>NUCLEOTIDE SEQUENCE</scope>
</reference>
<keyword evidence="4" id="KW-0547">Nucleotide-binding</keyword>
<accession>A0A6J6MYB0</accession>
<dbReference type="SMART" id="SM00382">
    <property type="entry name" value="AAA"/>
    <property type="match status" value="1"/>
</dbReference>
<dbReference type="PANTHER" id="PTHR43297:SF2">
    <property type="entry name" value="DIPEPTIDE TRANSPORT ATP-BINDING PROTEIN DPPD"/>
    <property type="match status" value="1"/>
</dbReference>
<dbReference type="AlphaFoldDB" id="A0A6J6MYB0"/>
<dbReference type="PROSITE" id="PS00211">
    <property type="entry name" value="ABC_TRANSPORTER_1"/>
    <property type="match status" value="1"/>
</dbReference>
<sequence length="344" mass="36671">MRNHDSEPVLSVQNLQVSFTTDDGVVRAVDGVSFDVYAGETVCIVGESGSGKSVMAGSILRLNNSSTATTSGKILLGGVDVLSADESVVRGLRGSEVAMIFQDPMSALNPYYTVGDQIAEAYLVHHPEVSKKDARQVVLQMMIKVGIPSPEKRIDEYPHQFSGGMRQRIVIAIALINSPRLLIADEPTTALDVTVQAQILDLMMDLQKEFGMTILLITHDLGVVAEVAQDVIVMYAGRIVEQSDVEAIFHAPTHPYAWGLLGSVSSYGASKRGDLFTISGSPPSLISLPEGCAFHPRCVHSLGSGSRCQSEKPVLRPVGNNGSRSACHLADEVLVSIGTGTGAR</sequence>
<evidence type="ECO:0000256" key="2">
    <source>
        <dbReference type="ARBA" id="ARBA00022448"/>
    </source>
</evidence>
<gene>
    <name evidence="8" type="ORF">UFOPK2334_01026</name>
</gene>
<dbReference type="GO" id="GO:0005524">
    <property type="term" value="F:ATP binding"/>
    <property type="evidence" value="ECO:0007669"/>
    <property type="project" value="UniProtKB-KW"/>
</dbReference>
<dbReference type="NCBIfam" id="TIGR01727">
    <property type="entry name" value="oligo_HPY"/>
    <property type="match status" value="1"/>
</dbReference>
<evidence type="ECO:0000313" key="8">
    <source>
        <dbReference type="EMBL" id="CAB4678842.1"/>
    </source>
</evidence>
<evidence type="ECO:0000256" key="4">
    <source>
        <dbReference type="ARBA" id="ARBA00022741"/>
    </source>
</evidence>
<dbReference type="Pfam" id="PF08352">
    <property type="entry name" value="oligo_HPY"/>
    <property type="match status" value="1"/>
</dbReference>
<dbReference type="InterPro" id="IPR050388">
    <property type="entry name" value="ABC_Ni/Peptide_Import"/>
</dbReference>
<keyword evidence="3" id="KW-1003">Cell membrane</keyword>
<dbReference type="EMBL" id="CAEZXA010000091">
    <property type="protein sequence ID" value="CAB4678842.1"/>
    <property type="molecule type" value="Genomic_DNA"/>
</dbReference>
<evidence type="ECO:0000256" key="5">
    <source>
        <dbReference type="ARBA" id="ARBA00022840"/>
    </source>
</evidence>
<dbReference type="InterPro" id="IPR017871">
    <property type="entry name" value="ABC_transporter-like_CS"/>
</dbReference>
<evidence type="ECO:0000259" key="7">
    <source>
        <dbReference type="PROSITE" id="PS50893"/>
    </source>
</evidence>
<dbReference type="GO" id="GO:0005886">
    <property type="term" value="C:plasma membrane"/>
    <property type="evidence" value="ECO:0007669"/>
    <property type="project" value="UniProtKB-SubCell"/>
</dbReference>
<dbReference type="FunFam" id="3.40.50.300:FF:000016">
    <property type="entry name" value="Oligopeptide ABC transporter ATP-binding component"/>
    <property type="match status" value="1"/>
</dbReference>
<keyword evidence="6" id="KW-0472">Membrane</keyword>
<proteinExistence type="predicted"/>
<dbReference type="InterPro" id="IPR003439">
    <property type="entry name" value="ABC_transporter-like_ATP-bd"/>
</dbReference>
<dbReference type="InterPro" id="IPR013563">
    <property type="entry name" value="Oligopep_ABC_C"/>
</dbReference>
<dbReference type="CDD" id="cd03257">
    <property type="entry name" value="ABC_NikE_OppD_transporters"/>
    <property type="match status" value="1"/>
</dbReference>
<dbReference type="Pfam" id="PF00005">
    <property type="entry name" value="ABC_tran"/>
    <property type="match status" value="1"/>
</dbReference>
<evidence type="ECO:0000256" key="1">
    <source>
        <dbReference type="ARBA" id="ARBA00004202"/>
    </source>
</evidence>